<dbReference type="RefSeq" id="XP_022840670.1">
    <property type="nucleotide sequence ID" value="XM_022984974.1"/>
</dbReference>
<dbReference type="KEGG" id="ota:OT_ostta02g00440"/>
<protein>
    <submittedName>
        <fullName evidence="1">Unnamed product</fullName>
    </submittedName>
</protein>
<dbReference type="OrthoDB" id="10456210at2759"/>
<sequence>MVKVRVHPRIEVTKWSLYHNSSLSTKTLILDDVELNFPKQATVHEISQSSWQYIQKCETTCLHLMADKNLVDYGIQKDVNLVTIRRLFVVEGELH</sequence>
<evidence type="ECO:0000313" key="2">
    <source>
        <dbReference type="Proteomes" id="UP000009170"/>
    </source>
</evidence>
<reference evidence="2" key="1">
    <citation type="journal article" date="2006" name="Proc. Natl. Acad. Sci. U.S.A.">
        <title>Genome analysis of the smallest free-living eukaryote Ostreococcus tauri unveils many unique features.</title>
        <authorList>
            <person name="Derelle E."/>
            <person name="Ferraz C."/>
            <person name="Rombauts S."/>
            <person name="Rouze P."/>
            <person name="Worden A.Z."/>
            <person name="Robbens S."/>
            <person name="Partensky F."/>
            <person name="Degroeve S."/>
            <person name="Echeynie S."/>
            <person name="Cooke R."/>
            <person name="Saeys Y."/>
            <person name="Wuyts J."/>
            <person name="Jabbari K."/>
            <person name="Bowler C."/>
            <person name="Panaud O."/>
            <person name="Piegu B."/>
            <person name="Ball S.G."/>
            <person name="Ral J.-P."/>
            <person name="Bouget F.-Y."/>
            <person name="Piganeau G."/>
            <person name="De Baets B."/>
            <person name="Picard A."/>
            <person name="Delseny M."/>
            <person name="Demaille J."/>
            <person name="Van de Peer Y."/>
            <person name="Moreau H."/>
        </authorList>
    </citation>
    <scope>NUCLEOTIDE SEQUENCE [LARGE SCALE GENOMIC DNA]</scope>
    <source>
        <strain evidence="2">OTTH 0595 / CCAP 157/2 / RCC745</strain>
    </source>
</reference>
<keyword evidence="2" id="KW-1185">Reference proteome</keyword>
<accession>A0A090N4L5</accession>
<reference evidence="1 2" key="2">
    <citation type="journal article" date="2014" name="BMC Genomics">
        <title>An improved genome of the model marine alga Ostreococcus tauri unfolds by assessing Illumina de novo assemblies.</title>
        <authorList>
            <person name="Blanc-Mathieu R."/>
            <person name="Verhelst B."/>
            <person name="Derelle E."/>
            <person name="Rombauts S."/>
            <person name="Bouget F.Y."/>
            <person name="Carre I."/>
            <person name="Chateau A."/>
            <person name="Eyre-Walker A."/>
            <person name="Grimsley N."/>
            <person name="Moreau H."/>
            <person name="Piegu B."/>
            <person name="Rivals E."/>
            <person name="Schackwitz W."/>
            <person name="Van de Peer Y."/>
            <person name="Piganeau G."/>
        </authorList>
    </citation>
    <scope>NUCLEOTIDE SEQUENCE [LARGE SCALE GENOMIC DNA]</scope>
    <source>
        <strain evidence="2">OTTH 0595 / CCAP 157/2 / RCC745</strain>
    </source>
</reference>
<dbReference type="GeneID" id="34945575"/>
<dbReference type="EMBL" id="CAID01000002">
    <property type="protein sequence ID" value="CEG00920.1"/>
    <property type="molecule type" value="Genomic_DNA"/>
</dbReference>
<evidence type="ECO:0000313" key="1">
    <source>
        <dbReference type="EMBL" id="CEG00920.1"/>
    </source>
</evidence>
<dbReference type="Proteomes" id="UP000009170">
    <property type="component" value="Unassembled WGS sequence"/>
</dbReference>
<dbReference type="AlphaFoldDB" id="A0A090N4L5"/>
<comment type="caution">
    <text evidence="1">The sequence shown here is derived from an EMBL/GenBank/DDBJ whole genome shotgun (WGS) entry which is preliminary data.</text>
</comment>
<gene>
    <name evidence="1" type="ORF">OT_ostta02g00440</name>
</gene>
<dbReference type="InParanoid" id="A0A090N4L5"/>
<organism evidence="1 2">
    <name type="scientific">Ostreococcus tauri</name>
    <name type="common">Marine green alga</name>
    <dbReference type="NCBI Taxonomy" id="70448"/>
    <lineage>
        <taxon>Eukaryota</taxon>
        <taxon>Viridiplantae</taxon>
        <taxon>Chlorophyta</taxon>
        <taxon>Mamiellophyceae</taxon>
        <taxon>Mamiellales</taxon>
        <taxon>Bathycoccaceae</taxon>
        <taxon>Ostreococcus</taxon>
    </lineage>
</organism>
<name>A0A090N4L5_OSTTA</name>
<proteinExistence type="predicted"/>